<dbReference type="PANTHER" id="PTHR13847:SF289">
    <property type="entry name" value="GLYCINE OXIDASE"/>
    <property type="match status" value="1"/>
</dbReference>
<dbReference type="InterPro" id="IPR006076">
    <property type="entry name" value="FAD-dep_OxRdtase"/>
</dbReference>
<dbReference type="SUPFAM" id="SSF54373">
    <property type="entry name" value="FAD-linked reductases, C-terminal domain"/>
    <property type="match status" value="1"/>
</dbReference>
<dbReference type="GO" id="GO:0016491">
    <property type="term" value="F:oxidoreductase activity"/>
    <property type="evidence" value="ECO:0007669"/>
    <property type="project" value="UniProtKB-KW"/>
</dbReference>
<reference evidence="3" key="1">
    <citation type="submission" date="2021-03" db="EMBL/GenBank/DDBJ databases">
        <authorList>
            <person name="Wang G."/>
        </authorList>
    </citation>
    <scope>NUCLEOTIDE SEQUENCE</scope>
    <source>
        <strain evidence="3">KCTC 12899</strain>
    </source>
</reference>
<evidence type="ECO:0000313" key="4">
    <source>
        <dbReference type="Proteomes" id="UP000664417"/>
    </source>
</evidence>
<evidence type="ECO:0000313" key="3">
    <source>
        <dbReference type="EMBL" id="MBO1322834.1"/>
    </source>
</evidence>
<dbReference type="Gene3D" id="3.50.50.60">
    <property type="entry name" value="FAD/NAD(P)-binding domain"/>
    <property type="match status" value="2"/>
</dbReference>
<dbReference type="AlphaFoldDB" id="A0A8J7QF21"/>
<dbReference type="Proteomes" id="UP000664417">
    <property type="component" value="Unassembled WGS sequence"/>
</dbReference>
<accession>A0A8J7QF21</accession>
<evidence type="ECO:0000256" key="1">
    <source>
        <dbReference type="ARBA" id="ARBA00023002"/>
    </source>
</evidence>
<sequence>MPHIIVIGAGAVGVCCAYYLRKKGFHVTVVDRGRIGAACSAGNAGLIVPSHVIPLAAPGVVSQGLKWLFRRDSPFYIRPRLDPALWSWVWRFTRHCNNSAVAKSTPVLHDLLQRSAHLFDELFQAHEQAFYYRKKGLLMVYRQDKYRRALQQDADTAAALGIAVRHLSQQELVQLEPHAPARSAGAFYYPNDAHLDPTQFIQALVDRLSDQGVTFLENTEVTGLEQENGQVTGIAAASGPLKGDMVLIASGSWSPLLAGPKVLPLPVEAGKGYSITLDQPKITPTFPMILSEEKATITPLGDRIRFAGTLELSGLDHRVNRARFESVVAVAPQYQPDFQVDRLDESRIWHGFRPCTPDGLPIIGRSKRHPNLLVATGHAMLGITLAPITGSLIANLAAETGGEQAITLNALSPFRFSH</sequence>
<comment type="caution">
    <text evidence="3">The sequence shown here is derived from an EMBL/GenBank/DDBJ whole genome shotgun (WGS) entry which is preliminary data.</text>
</comment>
<name>A0A8J7QF21_9BACT</name>
<keyword evidence="4" id="KW-1185">Reference proteome</keyword>
<protein>
    <submittedName>
        <fullName evidence="3">FAD-dependent oxidoreductase</fullName>
    </submittedName>
</protein>
<dbReference type="EMBL" id="JAFREP010000044">
    <property type="protein sequence ID" value="MBO1322834.1"/>
    <property type="molecule type" value="Genomic_DNA"/>
</dbReference>
<keyword evidence="1" id="KW-0560">Oxidoreductase</keyword>
<dbReference type="Pfam" id="PF01266">
    <property type="entry name" value="DAO"/>
    <property type="match status" value="1"/>
</dbReference>
<dbReference type="Gene3D" id="3.30.9.10">
    <property type="entry name" value="D-Amino Acid Oxidase, subunit A, domain 2"/>
    <property type="match status" value="1"/>
</dbReference>
<feature type="domain" description="FAD dependent oxidoreductase" evidence="2">
    <location>
        <begin position="4"/>
        <end position="396"/>
    </location>
</feature>
<dbReference type="InterPro" id="IPR036188">
    <property type="entry name" value="FAD/NAD-bd_sf"/>
</dbReference>
<dbReference type="RefSeq" id="WP_207862806.1">
    <property type="nucleotide sequence ID" value="NZ_JAFREP010000044.1"/>
</dbReference>
<dbReference type="SUPFAM" id="SSF51905">
    <property type="entry name" value="FAD/NAD(P)-binding domain"/>
    <property type="match status" value="1"/>
</dbReference>
<organism evidence="3 4">
    <name type="scientific">Acanthopleuribacter pedis</name>
    <dbReference type="NCBI Taxonomy" id="442870"/>
    <lineage>
        <taxon>Bacteria</taxon>
        <taxon>Pseudomonadati</taxon>
        <taxon>Acidobacteriota</taxon>
        <taxon>Holophagae</taxon>
        <taxon>Acanthopleuribacterales</taxon>
        <taxon>Acanthopleuribacteraceae</taxon>
        <taxon>Acanthopleuribacter</taxon>
    </lineage>
</organism>
<gene>
    <name evidence="3" type="ORF">J3U88_30495</name>
</gene>
<dbReference type="PANTHER" id="PTHR13847">
    <property type="entry name" value="SARCOSINE DEHYDROGENASE-RELATED"/>
    <property type="match status" value="1"/>
</dbReference>
<proteinExistence type="predicted"/>
<evidence type="ECO:0000259" key="2">
    <source>
        <dbReference type="Pfam" id="PF01266"/>
    </source>
</evidence>
<dbReference type="GO" id="GO:0005737">
    <property type="term" value="C:cytoplasm"/>
    <property type="evidence" value="ECO:0007669"/>
    <property type="project" value="TreeGrafter"/>
</dbReference>